<proteinExistence type="predicted"/>
<evidence type="ECO:0000313" key="3">
    <source>
        <dbReference type="EMBL" id="MBB3169420.1"/>
    </source>
</evidence>
<keyword evidence="1" id="KW-0489">Methyltransferase</keyword>
<evidence type="ECO:0000313" key="4">
    <source>
        <dbReference type="Proteomes" id="UP000559987"/>
    </source>
</evidence>
<dbReference type="PANTHER" id="PTHR43648:SF1">
    <property type="entry name" value="ELECTRON TRANSFER FLAVOPROTEIN BETA SUBUNIT LYSINE METHYLTRANSFERASE"/>
    <property type="match status" value="1"/>
</dbReference>
<evidence type="ECO:0000256" key="2">
    <source>
        <dbReference type="ARBA" id="ARBA00022679"/>
    </source>
</evidence>
<gene>
    <name evidence="3" type="ORF">FHS30_002628</name>
</gene>
<name>A0A839USH4_9GAMM</name>
<reference evidence="3 4" key="1">
    <citation type="submission" date="2020-08" db="EMBL/GenBank/DDBJ databases">
        <title>Genomic Encyclopedia of Type Strains, Phase III (KMG-III): the genomes of soil and plant-associated and newly described type strains.</title>
        <authorList>
            <person name="Whitman W."/>
        </authorList>
    </citation>
    <scope>NUCLEOTIDE SEQUENCE [LARGE SCALE GENOMIC DNA]</scope>
    <source>
        <strain evidence="3 4">CECT 8571</strain>
    </source>
</reference>
<dbReference type="SUPFAM" id="SSF53335">
    <property type="entry name" value="S-adenosyl-L-methionine-dependent methyltransferases"/>
    <property type="match status" value="1"/>
</dbReference>
<dbReference type="Proteomes" id="UP000559987">
    <property type="component" value="Unassembled WGS sequence"/>
</dbReference>
<dbReference type="AlphaFoldDB" id="A0A839USH4"/>
<evidence type="ECO:0000256" key="1">
    <source>
        <dbReference type="ARBA" id="ARBA00022603"/>
    </source>
</evidence>
<dbReference type="GO" id="GO:0016279">
    <property type="term" value="F:protein-lysine N-methyltransferase activity"/>
    <property type="evidence" value="ECO:0007669"/>
    <property type="project" value="TreeGrafter"/>
</dbReference>
<dbReference type="InterPro" id="IPR029063">
    <property type="entry name" value="SAM-dependent_MTases_sf"/>
</dbReference>
<dbReference type="GO" id="GO:0032259">
    <property type="term" value="P:methylation"/>
    <property type="evidence" value="ECO:0007669"/>
    <property type="project" value="UniProtKB-KW"/>
</dbReference>
<organism evidence="3 4">
    <name type="scientific">Simiduia aestuariiviva</name>
    <dbReference type="NCBI Taxonomy" id="1510459"/>
    <lineage>
        <taxon>Bacteria</taxon>
        <taxon>Pseudomonadati</taxon>
        <taxon>Pseudomonadota</taxon>
        <taxon>Gammaproteobacteria</taxon>
        <taxon>Cellvibrionales</taxon>
        <taxon>Cellvibrionaceae</taxon>
        <taxon>Simiduia</taxon>
    </lineage>
</organism>
<comment type="caution">
    <text evidence="3">The sequence shown here is derived from an EMBL/GenBank/DDBJ whole genome shotgun (WGS) entry which is preliminary data.</text>
</comment>
<dbReference type="Gene3D" id="3.40.50.150">
    <property type="entry name" value="Vaccinia Virus protein VP39"/>
    <property type="match status" value="1"/>
</dbReference>
<sequence length="222" mass="23328">MTAQLTANLRLSLPDGALIDTVLPQIPLRLWLLDAAMLADRPLAPETAAKVMAEPAYWAFCWASGQALAARILAEPALVCGRRVLDFGAGSGVVAIAAALAGAAEVWACDTDAHARDAIRANAALNGVTVRILDDLAGAPVVDLLLAADVLYDADNYPLVESFAHRADAVLLADSRVRSLPVSGYQPLGEAQSCTWPDLGEPAQFNGVNFYARGLFGALPDH</sequence>
<accession>A0A839USH4</accession>
<dbReference type="PANTHER" id="PTHR43648">
    <property type="entry name" value="ELECTRON TRANSFER FLAVOPROTEIN BETA SUBUNIT LYSINE METHYLTRANSFERASE"/>
    <property type="match status" value="1"/>
</dbReference>
<dbReference type="RefSeq" id="WP_343049125.1">
    <property type="nucleotide sequence ID" value="NZ_JACHXZ010000003.1"/>
</dbReference>
<protein>
    <submittedName>
        <fullName evidence="3">Putative nicotinamide N-methyase</fullName>
    </submittedName>
</protein>
<keyword evidence="4" id="KW-1185">Reference proteome</keyword>
<keyword evidence="2" id="KW-0808">Transferase</keyword>
<dbReference type="InterPro" id="IPR050078">
    <property type="entry name" value="Ribosomal_L11_MeTrfase_PrmA"/>
</dbReference>
<dbReference type="EMBL" id="JACHXZ010000003">
    <property type="protein sequence ID" value="MBB3169420.1"/>
    <property type="molecule type" value="Genomic_DNA"/>
</dbReference>
<dbReference type="Pfam" id="PF06325">
    <property type="entry name" value="PrmA"/>
    <property type="match status" value="1"/>
</dbReference>